<comment type="caution">
    <text evidence="1">The sequence shown here is derived from an EMBL/GenBank/DDBJ whole genome shotgun (WGS) entry which is preliminary data.</text>
</comment>
<dbReference type="EMBL" id="CAJB01000257">
    <property type="protein sequence ID" value="CCH78733.1"/>
    <property type="molecule type" value="Genomic_DNA"/>
</dbReference>
<keyword evidence="2" id="KW-1185">Reference proteome</keyword>
<organism evidence="1 2">
    <name type="scientific">Nostocoides japonicum T1-X7</name>
    <dbReference type="NCBI Taxonomy" id="1194083"/>
    <lineage>
        <taxon>Bacteria</taxon>
        <taxon>Bacillati</taxon>
        <taxon>Actinomycetota</taxon>
        <taxon>Actinomycetes</taxon>
        <taxon>Micrococcales</taxon>
        <taxon>Intrasporangiaceae</taxon>
        <taxon>Nostocoides</taxon>
    </lineage>
</organism>
<evidence type="ECO:0000313" key="2">
    <source>
        <dbReference type="Proteomes" id="UP000035721"/>
    </source>
</evidence>
<proteinExistence type="predicted"/>
<dbReference type="Proteomes" id="UP000035721">
    <property type="component" value="Unassembled WGS sequence"/>
</dbReference>
<reference evidence="1 2" key="1">
    <citation type="journal article" date="2013" name="ISME J.">
        <title>A metabolic model for members of the genus Tetrasphaera involved in enhanced biological phosphorus removal.</title>
        <authorList>
            <person name="Kristiansen R."/>
            <person name="Nguyen H.T.T."/>
            <person name="Saunders A.M."/>
            <person name="Nielsen J.L."/>
            <person name="Wimmer R."/>
            <person name="Le V.Q."/>
            <person name="McIlroy S.J."/>
            <person name="Petrovski S."/>
            <person name="Seviour R.J."/>
            <person name="Calteau A."/>
            <person name="Nielsen K.L."/>
            <person name="Nielsen P.H."/>
        </authorList>
    </citation>
    <scope>NUCLEOTIDE SEQUENCE [LARGE SCALE GENOMIC DNA]</scope>
    <source>
        <strain evidence="1 2">T1-X7</strain>
    </source>
</reference>
<name>A0A077LXV2_9MICO</name>
<evidence type="ECO:0000313" key="1">
    <source>
        <dbReference type="EMBL" id="CCH78733.1"/>
    </source>
</evidence>
<sequence length="204" mass="22471">MLLGVVGTAALVASVWVPARYHLADVGGAILFLVVLLPSLTEFEIDALSIHLRVPVPSRHRTLQRVCQSEARQLASIARIAGVDTDQISGLVDEAVEDTVRLWRGRVVEDTARIFLICRAVRLIRLSVRMGRPYRIVTPPVSAEDQTSVQDMAARPPMHRIVIALVDYAELSEADVAAMLRLDPVEIAHALAPPVHRDRESRSP</sequence>
<gene>
    <name evidence="1" type="ORF">BN12_330019</name>
</gene>
<dbReference type="AlphaFoldDB" id="A0A077LXV2"/>
<protein>
    <submittedName>
        <fullName evidence="1">Uncharacterized protein</fullName>
    </submittedName>
</protein>
<accession>A0A077LXV2</accession>